<sequence>ENAAAAAVLGHAEDAYDNCTAGTIKRQYYACRWQVGDTLDFYFDVDYSGKGLGLAANQPFDGSDASFDPVYKSQADATLANTTGKIRVGVTVTHVDTCGDTTTGFDTEVGAGVGI</sequence>
<dbReference type="EMBL" id="UINC01117652">
    <property type="protein sequence ID" value="SVC90225.1"/>
    <property type="molecule type" value="Genomic_DNA"/>
</dbReference>
<organism evidence="1">
    <name type="scientific">marine metagenome</name>
    <dbReference type="NCBI Taxonomy" id="408172"/>
    <lineage>
        <taxon>unclassified sequences</taxon>
        <taxon>metagenomes</taxon>
        <taxon>ecological metagenomes</taxon>
    </lineage>
</organism>
<name>A0A382QZD9_9ZZZZ</name>
<gene>
    <name evidence="1" type="ORF">METZ01_LOCUS343079</name>
</gene>
<evidence type="ECO:0000313" key="1">
    <source>
        <dbReference type="EMBL" id="SVC90225.1"/>
    </source>
</evidence>
<proteinExistence type="predicted"/>
<accession>A0A382QZD9</accession>
<dbReference type="AlphaFoldDB" id="A0A382QZD9"/>
<protein>
    <submittedName>
        <fullName evidence="1">Uncharacterized protein</fullName>
    </submittedName>
</protein>
<feature type="non-terminal residue" evidence="1">
    <location>
        <position position="1"/>
    </location>
</feature>
<reference evidence="1" key="1">
    <citation type="submission" date="2018-05" db="EMBL/GenBank/DDBJ databases">
        <authorList>
            <person name="Lanie J.A."/>
            <person name="Ng W.-L."/>
            <person name="Kazmierczak K.M."/>
            <person name="Andrzejewski T.M."/>
            <person name="Davidsen T.M."/>
            <person name="Wayne K.J."/>
            <person name="Tettelin H."/>
            <person name="Glass J.I."/>
            <person name="Rusch D."/>
            <person name="Podicherti R."/>
            <person name="Tsui H.-C.T."/>
            <person name="Winkler M.E."/>
        </authorList>
    </citation>
    <scope>NUCLEOTIDE SEQUENCE</scope>
</reference>